<evidence type="ECO:0008006" key="3">
    <source>
        <dbReference type="Google" id="ProtNLM"/>
    </source>
</evidence>
<reference evidence="1 2" key="1">
    <citation type="journal article" date="2018" name="Environ. Microbiol.">
        <title>Ecological and genomic features of two widespread freshwater picocyanobacteria.</title>
        <authorList>
            <person name="Cabello-Yeves P.J."/>
            <person name="Picazo A."/>
            <person name="Camacho A."/>
            <person name="Callieri C."/>
            <person name="Rosselli R."/>
            <person name="Roda-Garcia J.J."/>
            <person name="Coutinho F.H."/>
            <person name="Rodriguez-Valera F."/>
        </authorList>
    </citation>
    <scope>NUCLEOTIDE SEQUENCE [LARGE SCALE GENOMIC DNA]</scope>
    <source>
        <strain evidence="1 2">Tous</strain>
    </source>
</reference>
<name>A0A2P7MXR1_9CYAN</name>
<dbReference type="Gene3D" id="1.10.3680.10">
    <property type="entry name" value="TerB-like"/>
    <property type="match status" value="1"/>
</dbReference>
<dbReference type="OrthoDB" id="530988at2"/>
<evidence type="ECO:0000313" key="2">
    <source>
        <dbReference type="Proteomes" id="UP000243002"/>
    </source>
</evidence>
<gene>
    <name evidence="1" type="ORF">C7K55_06090</name>
</gene>
<proteinExistence type="predicted"/>
<dbReference type="EMBL" id="PXXO01000005">
    <property type="protein sequence ID" value="PSJ05996.1"/>
    <property type="molecule type" value="Genomic_DNA"/>
</dbReference>
<dbReference type="Proteomes" id="UP000243002">
    <property type="component" value="Unassembled WGS sequence"/>
</dbReference>
<dbReference type="SUPFAM" id="SSF158682">
    <property type="entry name" value="TerB-like"/>
    <property type="match status" value="1"/>
</dbReference>
<dbReference type="RefSeq" id="WP_127431989.1">
    <property type="nucleotide sequence ID" value="NZ_PXXO01000005.1"/>
</dbReference>
<keyword evidence="2" id="KW-1185">Reference proteome</keyword>
<evidence type="ECO:0000313" key="1">
    <source>
        <dbReference type="EMBL" id="PSJ05996.1"/>
    </source>
</evidence>
<sequence>MTLPMTTLEAFAAIPLAAVCCDQTFGKDEARVIREQLLGRTAYQEMEPYAFALLISGLLKRFREESWQGLIASAAPLLSPEQQEMAFALACELIHCDRIVAPQEQQFLAALAQQLQFTTDRAEQIFDVCDLLNRDFVNNQST</sequence>
<comment type="caution">
    <text evidence="1">The sequence shown here is derived from an EMBL/GenBank/DDBJ whole genome shotgun (WGS) entry which is preliminary data.</text>
</comment>
<dbReference type="InterPro" id="IPR029024">
    <property type="entry name" value="TerB-like"/>
</dbReference>
<dbReference type="CDD" id="cd07176">
    <property type="entry name" value="terB"/>
    <property type="match status" value="1"/>
</dbReference>
<protein>
    <recommendedName>
        <fullName evidence="3">Co-chaperone DjlA N-terminal domain-containing protein</fullName>
    </recommendedName>
</protein>
<accession>A0A2P7MXR1</accession>
<dbReference type="AlphaFoldDB" id="A0A2P7MXR1"/>
<organism evidence="1 2">
    <name type="scientific">Cyanobium usitatum str. Tous</name>
    <dbReference type="NCBI Taxonomy" id="2116684"/>
    <lineage>
        <taxon>Bacteria</taxon>
        <taxon>Bacillati</taxon>
        <taxon>Cyanobacteriota</taxon>
        <taxon>Cyanophyceae</taxon>
        <taxon>Synechococcales</taxon>
        <taxon>Prochlorococcaceae</taxon>
        <taxon>Cyanobium</taxon>
    </lineage>
</organism>